<keyword evidence="6 8" id="KW-1133">Transmembrane helix</keyword>
<keyword evidence="5 8" id="KW-0812">Transmembrane</keyword>
<evidence type="ECO:0000256" key="1">
    <source>
        <dbReference type="ARBA" id="ARBA00004651"/>
    </source>
</evidence>
<dbReference type="EMBL" id="MGHD01000003">
    <property type="protein sequence ID" value="OGM60623.1"/>
    <property type="molecule type" value="Genomic_DNA"/>
</dbReference>
<keyword evidence="2" id="KW-1003">Cell membrane</keyword>
<feature type="transmembrane region" description="Helical" evidence="8">
    <location>
        <begin position="184"/>
        <end position="207"/>
    </location>
</feature>
<proteinExistence type="predicted"/>
<organism evidence="9 10">
    <name type="scientific">Candidatus Woesebacteria bacterium RIFCSPLOWO2_01_FULL_39_10b</name>
    <dbReference type="NCBI Taxonomy" id="1802517"/>
    <lineage>
        <taxon>Bacteria</taxon>
        <taxon>Candidatus Woeseibacteriota</taxon>
    </lineage>
</organism>
<comment type="caution">
    <text evidence="9">The sequence shown here is derived from an EMBL/GenBank/DDBJ whole genome shotgun (WGS) entry which is preliminary data.</text>
</comment>
<feature type="transmembrane region" description="Helical" evidence="8">
    <location>
        <begin position="258"/>
        <end position="278"/>
    </location>
</feature>
<gene>
    <name evidence="9" type="ORF">A2892_01085</name>
</gene>
<dbReference type="GO" id="GO:0005886">
    <property type="term" value="C:plasma membrane"/>
    <property type="evidence" value="ECO:0007669"/>
    <property type="project" value="UniProtKB-SubCell"/>
</dbReference>
<protein>
    <recommendedName>
        <fullName evidence="11">Glycosyltransferase RgtA/B/C/D-like domain-containing protein</fullName>
    </recommendedName>
</protein>
<evidence type="ECO:0000256" key="8">
    <source>
        <dbReference type="SAM" id="Phobius"/>
    </source>
</evidence>
<feature type="transmembrane region" description="Helical" evidence="8">
    <location>
        <begin position="399"/>
        <end position="415"/>
    </location>
</feature>
<evidence type="ECO:0000256" key="4">
    <source>
        <dbReference type="ARBA" id="ARBA00022679"/>
    </source>
</evidence>
<evidence type="ECO:0008006" key="11">
    <source>
        <dbReference type="Google" id="ProtNLM"/>
    </source>
</evidence>
<feature type="transmembrane region" description="Helical" evidence="8">
    <location>
        <begin position="7"/>
        <end position="25"/>
    </location>
</feature>
<feature type="transmembrane region" description="Helical" evidence="8">
    <location>
        <begin position="316"/>
        <end position="334"/>
    </location>
</feature>
<dbReference type="STRING" id="1802517.A2892_01085"/>
<feature type="transmembrane region" description="Helical" evidence="8">
    <location>
        <begin position="290"/>
        <end position="309"/>
    </location>
</feature>
<accession>A0A1F8B9B4</accession>
<dbReference type="GO" id="GO:0009103">
    <property type="term" value="P:lipopolysaccharide biosynthetic process"/>
    <property type="evidence" value="ECO:0007669"/>
    <property type="project" value="UniProtKB-ARBA"/>
</dbReference>
<comment type="subcellular location">
    <subcellularLocation>
        <location evidence="1">Cell membrane</location>
        <topology evidence="1">Multi-pass membrane protein</topology>
    </subcellularLocation>
</comment>
<keyword evidence="7 8" id="KW-0472">Membrane</keyword>
<evidence type="ECO:0000256" key="2">
    <source>
        <dbReference type="ARBA" id="ARBA00022475"/>
    </source>
</evidence>
<dbReference type="InterPro" id="IPR050297">
    <property type="entry name" value="LipidA_mod_glycosyltrf_83"/>
</dbReference>
<sequence length="423" mass="49980">MFEKIKIGHILIVSLILRLIIAPLAEHGDVLNYYWWSKDLFERGLMGFYDRSIVNAMPPTYPPITTYVFWLTSHFHKLIWNVSWFINLKISFFPSNFIFWLESDEGWYFINKLPGILADLGISLIFYRFLKDLKSEKAGKLAAALFAFNPAFFYNSSLWGQTDSLYALPLILSFYLLYRKKYVLSILSFLLALLTKPTAFFVFLPFFVFWLKKVRLKDIYWSFVSFICVVLMLYLPFQKTNLITWIFNFYKDSLSGEIDYIVANAFNFWGLVHGFANVSERAPFLGVQSYILGCLLVFLINLSLLVIYVKRGKGEFKNLALLSVVFSYTFFMFLPRVHERYFYPSLLMLTFLASLDKRVRKVFILVSFVHLINLYHFWWVPRAKIFIELLSNILVERTLIVLNIIIYGYLLWIFGKDNVKKYK</sequence>
<feature type="transmembrane region" description="Helical" evidence="8">
    <location>
        <begin position="78"/>
        <end position="101"/>
    </location>
</feature>
<keyword evidence="4" id="KW-0808">Transferase</keyword>
<dbReference type="PANTHER" id="PTHR33908">
    <property type="entry name" value="MANNOSYLTRANSFERASE YKCB-RELATED"/>
    <property type="match status" value="1"/>
</dbReference>
<evidence type="ECO:0000313" key="9">
    <source>
        <dbReference type="EMBL" id="OGM60623.1"/>
    </source>
</evidence>
<evidence type="ECO:0000256" key="5">
    <source>
        <dbReference type="ARBA" id="ARBA00022692"/>
    </source>
</evidence>
<dbReference type="Proteomes" id="UP000176404">
    <property type="component" value="Unassembled WGS sequence"/>
</dbReference>
<evidence type="ECO:0000313" key="10">
    <source>
        <dbReference type="Proteomes" id="UP000176404"/>
    </source>
</evidence>
<dbReference type="AlphaFoldDB" id="A0A1F8B9B4"/>
<keyword evidence="3" id="KW-0328">Glycosyltransferase</keyword>
<evidence type="ECO:0000256" key="3">
    <source>
        <dbReference type="ARBA" id="ARBA00022676"/>
    </source>
</evidence>
<feature type="transmembrane region" description="Helical" evidence="8">
    <location>
        <begin position="362"/>
        <end position="379"/>
    </location>
</feature>
<evidence type="ECO:0000256" key="6">
    <source>
        <dbReference type="ARBA" id="ARBA00022989"/>
    </source>
</evidence>
<evidence type="ECO:0000256" key="7">
    <source>
        <dbReference type="ARBA" id="ARBA00023136"/>
    </source>
</evidence>
<feature type="transmembrane region" description="Helical" evidence="8">
    <location>
        <begin position="113"/>
        <end position="130"/>
    </location>
</feature>
<name>A0A1F8B9B4_9BACT</name>
<dbReference type="GO" id="GO:0016763">
    <property type="term" value="F:pentosyltransferase activity"/>
    <property type="evidence" value="ECO:0007669"/>
    <property type="project" value="TreeGrafter"/>
</dbReference>
<feature type="transmembrane region" description="Helical" evidence="8">
    <location>
        <begin position="219"/>
        <end position="237"/>
    </location>
</feature>
<dbReference type="PANTHER" id="PTHR33908:SF11">
    <property type="entry name" value="MEMBRANE PROTEIN"/>
    <property type="match status" value="1"/>
</dbReference>
<reference evidence="9 10" key="1">
    <citation type="journal article" date="2016" name="Nat. Commun.">
        <title>Thousands of microbial genomes shed light on interconnected biogeochemical processes in an aquifer system.</title>
        <authorList>
            <person name="Anantharaman K."/>
            <person name="Brown C.T."/>
            <person name="Hug L.A."/>
            <person name="Sharon I."/>
            <person name="Castelle C.J."/>
            <person name="Probst A.J."/>
            <person name="Thomas B.C."/>
            <person name="Singh A."/>
            <person name="Wilkins M.J."/>
            <person name="Karaoz U."/>
            <person name="Brodie E.L."/>
            <person name="Williams K.H."/>
            <person name="Hubbard S.S."/>
            <person name="Banfield J.F."/>
        </authorList>
    </citation>
    <scope>NUCLEOTIDE SEQUENCE [LARGE SCALE GENOMIC DNA]</scope>
</reference>
<feature type="transmembrane region" description="Helical" evidence="8">
    <location>
        <begin position="158"/>
        <end position="177"/>
    </location>
</feature>